<gene>
    <name evidence="2" type="ORF">Dfulv_23775</name>
</gene>
<feature type="transmembrane region" description="Helical" evidence="1">
    <location>
        <begin position="67"/>
        <end position="98"/>
    </location>
</feature>
<organism evidence="2 3">
    <name type="scientific">Dactylosporangium fulvum</name>
    <dbReference type="NCBI Taxonomy" id="53359"/>
    <lineage>
        <taxon>Bacteria</taxon>
        <taxon>Bacillati</taxon>
        <taxon>Actinomycetota</taxon>
        <taxon>Actinomycetes</taxon>
        <taxon>Micromonosporales</taxon>
        <taxon>Micromonosporaceae</taxon>
        <taxon>Dactylosporangium</taxon>
    </lineage>
</organism>
<reference evidence="2" key="1">
    <citation type="submission" date="2021-04" db="EMBL/GenBank/DDBJ databases">
        <authorList>
            <person name="Hartkoorn R.C."/>
            <person name="Beaudoing E."/>
            <person name="Hot D."/>
        </authorList>
    </citation>
    <scope>NUCLEOTIDE SEQUENCE</scope>
    <source>
        <strain evidence="2">NRRL B-16292</strain>
    </source>
</reference>
<evidence type="ECO:0000256" key="1">
    <source>
        <dbReference type="SAM" id="Phobius"/>
    </source>
</evidence>
<feature type="transmembrane region" description="Helical" evidence="1">
    <location>
        <begin position="125"/>
        <end position="149"/>
    </location>
</feature>
<dbReference type="RefSeq" id="WP_259866936.1">
    <property type="nucleotide sequence ID" value="NZ_BAAAST010000071.1"/>
</dbReference>
<keyword evidence="1" id="KW-0472">Membrane</keyword>
<dbReference type="EMBL" id="CP073720">
    <property type="protein sequence ID" value="UWP87095.1"/>
    <property type="molecule type" value="Genomic_DNA"/>
</dbReference>
<evidence type="ECO:0008006" key="4">
    <source>
        <dbReference type="Google" id="ProtNLM"/>
    </source>
</evidence>
<evidence type="ECO:0000313" key="2">
    <source>
        <dbReference type="EMBL" id="UWP87095.1"/>
    </source>
</evidence>
<feature type="transmembrane region" description="Helical" evidence="1">
    <location>
        <begin position="38"/>
        <end position="55"/>
    </location>
</feature>
<protein>
    <recommendedName>
        <fullName evidence="4">Two pore domain potassium channel family protein</fullName>
    </recommendedName>
</protein>
<dbReference type="Proteomes" id="UP001059617">
    <property type="component" value="Chromosome"/>
</dbReference>
<accession>A0ABY5WCH2</accession>
<proteinExistence type="predicted"/>
<keyword evidence="1" id="KW-1133">Transmembrane helix</keyword>
<keyword evidence="1" id="KW-0812">Transmembrane</keyword>
<dbReference type="SUPFAM" id="SSF81324">
    <property type="entry name" value="Voltage-gated potassium channels"/>
    <property type="match status" value="1"/>
</dbReference>
<sequence>MGRDILALLVGLLGAATVLATAFSAARTLVVPRGTTVLITRWVMVAVRALFDLRLRRARTYHDCDHVLVLFGPVTVLALPVAWLALILTGFAAVFWSLGVRPWQDALLDSGSSLLTLGFHQPSGLATGAVQVVEAMVGLGLLAMVINYLPALYSSYSRREVLVTALEVEAGTPPSATELLERLLRAKGVELLDEYWHDWTRWFNELEETHSSNPILVFFRSPSPDRHWVTAAGAVLDSAALVSSTFIAQGTQPSHAGLCVRAGHLALRRIGDYFHMPYEMPYDAGGRRNAPIAVTREEYDDACRRLRAAGAQLRTDRDQAWREFAACRVCYEGVLLRFASLTTAPPAPWSADRPIPFHRLPVTSRRARPGT</sequence>
<evidence type="ECO:0000313" key="3">
    <source>
        <dbReference type="Proteomes" id="UP001059617"/>
    </source>
</evidence>
<keyword evidence="3" id="KW-1185">Reference proteome</keyword>
<reference evidence="2" key="2">
    <citation type="submission" date="2022-09" db="EMBL/GenBank/DDBJ databases">
        <title>Biosynthetic gene clusters of Dactylosporangioum fulvum.</title>
        <authorList>
            <person name="Caradec T."/>
        </authorList>
    </citation>
    <scope>NUCLEOTIDE SEQUENCE</scope>
    <source>
        <strain evidence="2">NRRL B-16292</strain>
    </source>
</reference>
<name>A0ABY5WCH2_9ACTN</name>